<feature type="signal peptide" evidence="2">
    <location>
        <begin position="1"/>
        <end position="22"/>
    </location>
</feature>
<dbReference type="RefSeq" id="WP_235603713.1">
    <property type="nucleotide sequence ID" value="NZ_LQYW01000165.1"/>
</dbReference>
<dbReference type="PROSITE" id="PS51272">
    <property type="entry name" value="SLH"/>
    <property type="match status" value="2"/>
</dbReference>
<name>A0A150MG39_9BACL</name>
<gene>
    <name evidence="4" type="ORF">B4110_3170</name>
</gene>
<accession>A0A150MG39</accession>
<feature type="domain" description="SLH" evidence="3">
    <location>
        <begin position="27"/>
        <end position="90"/>
    </location>
</feature>
<dbReference type="Gene3D" id="2.60.40.1240">
    <property type="match status" value="1"/>
</dbReference>
<dbReference type="InterPro" id="IPR001119">
    <property type="entry name" value="SLH_dom"/>
</dbReference>
<dbReference type="EMBL" id="LQYW01000165">
    <property type="protein sequence ID" value="KYD23416.1"/>
    <property type="molecule type" value="Genomic_DNA"/>
</dbReference>
<evidence type="ECO:0000313" key="5">
    <source>
        <dbReference type="Proteomes" id="UP000075324"/>
    </source>
</evidence>
<feature type="domain" description="SLH" evidence="3">
    <location>
        <begin position="144"/>
        <end position="207"/>
    </location>
</feature>
<evidence type="ECO:0000259" key="3">
    <source>
        <dbReference type="PROSITE" id="PS51272"/>
    </source>
</evidence>
<protein>
    <recommendedName>
        <fullName evidence="3">SLH domain-containing protein</fullName>
    </recommendedName>
</protein>
<dbReference type="InterPro" id="IPR051465">
    <property type="entry name" value="Cell_Envelope_Struct_Comp"/>
</dbReference>
<sequence>MMKKLYRCLTVFLLFSFMFLPAAMTEAKSKFKDVPNDFWASAEIEFLSSKGIIKGFPDGSFQPNQPVKRVQAAIMITRALGLDTSNRPNPGFKDIKNLDKEAYNAIAAVVDEGIFPKGQTFRPHEALSRADMAIALVKAYDLKGTYHKPITDVSKELYPYVSALAANGITKIYQDGTFKPNGTVTRAHFSVFFARALEPSFRVPVNSKENPAKLGEPVVVETDNWLYGRHKYEIELTDVITDGEQAWQMIQAANMFNEEPPAGKKYILAKFRFHLLEFTGKTFSSYDLNSAAFEAVSKNGVVYDIPFVVEPEPRLSANLYKGGEVEGWVAFLVNENDTPLIVWQREWDDELWFSLE</sequence>
<proteinExistence type="predicted"/>
<evidence type="ECO:0000256" key="2">
    <source>
        <dbReference type="SAM" id="SignalP"/>
    </source>
</evidence>
<organism evidence="4 5">
    <name type="scientific">Parageobacillus toebii</name>
    <dbReference type="NCBI Taxonomy" id="153151"/>
    <lineage>
        <taxon>Bacteria</taxon>
        <taxon>Bacillati</taxon>
        <taxon>Bacillota</taxon>
        <taxon>Bacilli</taxon>
        <taxon>Bacillales</taxon>
        <taxon>Anoxybacillaceae</taxon>
        <taxon>Parageobacillus</taxon>
    </lineage>
</organism>
<dbReference type="PATRIC" id="fig|153151.4.peg.1588"/>
<dbReference type="Proteomes" id="UP000075324">
    <property type="component" value="Unassembled WGS sequence"/>
</dbReference>
<comment type="caution">
    <text evidence="4">The sequence shown here is derived from an EMBL/GenBank/DDBJ whole genome shotgun (WGS) entry which is preliminary data.</text>
</comment>
<dbReference type="InterPro" id="IPR029050">
    <property type="entry name" value="Immunoprotect_excell_Ig-like"/>
</dbReference>
<dbReference type="AlphaFoldDB" id="A0A150MG39"/>
<dbReference type="PANTHER" id="PTHR43308">
    <property type="entry name" value="OUTER MEMBRANE PROTEIN ALPHA-RELATED"/>
    <property type="match status" value="1"/>
</dbReference>
<reference evidence="4 5" key="1">
    <citation type="submission" date="2016-01" db="EMBL/GenBank/DDBJ databases">
        <title>Draft Genome Sequences of Seven Thermophilic Sporeformers Isolated from Foods.</title>
        <authorList>
            <person name="Berendsen E.M."/>
            <person name="Wells-Bennik M.H."/>
            <person name="Krawcyk A.O."/>
            <person name="De Jong A."/>
            <person name="Holsappel S."/>
            <person name="Eijlander R.T."/>
            <person name="Kuipers O.P."/>
        </authorList>
    </citation>
    <scope>NUCLEOTIDE SEQUENCE [LARGE SCALE GENOMIC DNA]</scope>
    <source>
        <strain evidence="4 5">B4110</strain>
    </source>
</reference>
<dbReference type="Pfam" id="PF00395">
    <property type="entry name" value="SLH"/>
    <property type="match status" value="3"/>
</dbReference>
<feature type="chain" id="PRO_5038465305" description="SLH domain-containing protein" evidence="2">
    <location>
        <begin position="23"/>
        <end position="356"/>
    </location>
</feature>
<evidence type="ECO:0000256" key="1">
    <source>
        <dbReference type="ARBA" id="ARBA00022729"/>
    </source>
</evidence>
<keyword evidence="1 2" id="KW-0732">Signal</keyword>
<dbReference type="PANTHER" id="PTHR43308:SF5">
    <property type="entry name" value="S-LAYER PROTEIN _ PEPTIDOGLYCAN ENDO-BETA-N-ACETYLGLUCOSAMINIDASE"/>
    <property type="match status" value="1"/>
</dbReference>
<evidence type="ECO:0000313" key="4">
    <source>
        <dbReference type="EMBL" id="KYD23416.1"/>
    </source>
</evidence>